<gene>
    <name evidence="1" type="ORF">MENTE1834_LOCUS4212</name>
</gene>
<organism evidence="1 2">
    <name type="scientific">Meloidogyne enterolobii</name>
    <name type="common">Root-knot nematode worm</name>
    <name type="synonym">Meloidogyne mayaguensis</name>
    <dbReference type="NCBI Taxonomy" id="390850"/>
    <lineage>
        <taxon>Eukaryota</taxon>
        <taxon>Metazoa</taxon>
        <taxon>Ecdysozoa</taxon>
        <taxon>Nematoda</taxon>
        <taxon>Chromadorea</taxon>
        <taxon>Rhabditida</taxon>
        <taxon>Tylenchina</taxon>
        <taxon>Tylenchomorpha</taxon>
        <taxon>Tylenchoidea</taxon>
        <taxon>Meloidogynidae</taxon>
        <taxon>Meloidogyninae</taxon>
        <taxon>Meloidogyne</taxon>
    </lineage>
</organism>
<reference evidence="1" key="1">
    <citation type="submission" date="2023-11" db="EMBL/GenBank/DDBJ databases">
        <authorList>
            <person name="Poullet M."/>
        </authorList>
    </citation>
    <scope>NUCLEOTIDE SEQUENCE</scope>
    <source>
        <strain evidence="1">E1834</strain>
    </source>
</reference>
<dbReference type="EMBL" id="CAVMJV010000003">
    <property type="protein sequence ID" value="CAK5019690.1"/>
    <property type="molecule type" value="Genomic_DNA"/>
</dbReference>
<comment type="caution">
    <text evidence="1">The sequence shown here is derived from an EMBL/GenBank/DDBJ whole genome shotgun (WGS) entry which is preliminary data.</text>
</comment>
<name>A0ACB0XVH8_MELEN</name>
<sequence>MRDPATVFCNFSITYKYYFVYAFLILLFLFRLSFVFFSVLLTIVFLLDFIDNIQVIIEIMDEESVKPKPLYTSTPLNKMDMKKRQLDRSGTPQSSISLSSPLHKNMKASKKGKDSSDVDDIFALYSDNDDTNKTSNGDAEYNLSNSMPDVEESASSIIEKSTHSTDKDGNEINEEDIDEEIDDGVDIVQDSISEVITEEKNAMTNALNDSQEPAQINEAIQESQSESQIVADSFEPSPIQKSNSTSNVMDNNIAESGQSKDILSEEKINSISNDLEKNFDGIELSNNDKSMNKVENEDWQNEDPKLINSEKASEEINVEKDSTYELSSNSEAIEEDAEQDIISVPAVLKNNARGPPVITPPQLNPEKPFVAHLPMQPPVQHGRLFGGAMTDERMLKIQGISNDVVTAMHSGILADDMGLGKTLSLISLILHKKNARKTDPAVVERENHLRRNCVFERHLIPANSTLVIAPASLIYQWEKEIMDRVQEGLLRVFIFHGPKNKREISAHRLSKYDIVITTYELLVSELKSRTKLIGQSDDSDSDSDNPSRGRGGVRSKPKTKSLKPKASHDSVLMDIAWERIILDEAHEIRNKNAQKSRCCSRLEAVHRWCLTGTPIHNKLWDLYSLIRF</sequence>
<evidence type="ECO:0000313" key="1">
    <source>
        <dbReference type="EMBL" id="CAK5019690.1"/>
    </source>
</evidence>
<dbReference type="Proteomes" id="UP001497535">
    <property type="component" value="Unassembled WGS sequence"/>
</dbReference>
<accession>A0ACB0XVH8</accession>
<keyword evidence="2" id="KW-1185">Reference proteome</keyword>
<evidence type="ECO:0000313" key="2">
    <source>
        <dbReference type="Proteomes" id="UP001497535"/>
    </source>
</evidence>
<protein>
    <submittedName>
        <fullName evidence="1">Uncharacterized protein</fullName>
    </submittedName>
</protein>
<proteinExistence type="predicted"/>